<protein>
    <recommendedName>
        <fullName evidence="4">ABC-2 family transporter protein</fullName>
    </recommendedName>
</protein>
<dbReference type="EMBL" id="AP025593">
    <property type="protein sequence ID" value="BDG15438.1"/>
    <property type="molecule type" value="Genomic_DNA"/>
</dbReference>
<keyword evidence="1" id="KW-0812">Transmembrane</keyword>
<feature type="transmembrane region" description="Helical" evidence="1">
    <location>
        <begin position="115"/>
        <end position="135"/>
    </location>
</feature>
<keyword evidence="1" id="KW-1133">Transmembrane helix</keyword>
<name>A0ABN6NG89_THEBO</name>
<evidence type="ECO:0000256" key="1">
    <source>
        <dbReference type="SAM" id="Phobius"/>
    </source>
</evidence>
<feature type="transmembrane region" description="Helical" evidence="1">
    <location>
        <begin position="22"/>
        <end position="46"/>
    </location>
</feature>
<reference evidence="2 3" key="1">
    <citation type="journal article" date="2022" name="Microbiol. Resour. Announc.">
        <title>Complete Genome Sequences of Thermus Strains Isolated from Senami Hot Spring in Japan.</title>
        <authorList>
            <person name="Miyazaki K."/>
        </authorList>
    </citation>
    <scope>NUCLEOTIDE SEQUENCE [LARGE SCALE GENOMIC DNA]</scope>
    <source>
        <strain evidence="2 3">SNM4-1</strain>
    </source>
</reference>
<feature type="transmembrane region" description="Helical" evidence="1">
    <location>
        <begin position="58"/>
        <end position="85"/>
    </location>
</feature>
<sequence length="142" mass="15803">MGAIISGLLDLLQWLASTVGGFFSWLVATIQAVATWFLGLLQWVFVHAWNLLIEFVQWVLTVVFWFLGNILVLPLKLAGLVVALLPNMPKDWSFMGNVVIPAFNVANQILPISEALAVGSLWLTFYGLMAAWRVITFIRGGR</sequence>
<evidence type="ECO:0000313" key="2">
    <source>
        <dbReference type="EMBL" id="BDG15438.1"/>
    </source>
</evidence>
<keyword evidence="3" id="KW-1185">Reference proteome</keyword>
<dbReference type="RefSeq" id="WP_244362918.1">
    <property type="nucleotide sequence ID" value="NZ_AP025593.1"/>
</dbReference>
<evidence type="ECO:0008006" key="4">
    <source>
        <dbReference type="Google" id="ProtNLM"/>
    </source>
</evidence>
<accession>A0ABN6NG89</accession>
<proteinExistence type="predicted"/>
<gene>
    <name evidence="2" type="ORF">TbrSNM41_01720</name>
</gene>
<organism evidence="2 3">
    <name type="scientific">Thermus brockianus</name>
    <dbReference type="NCBI Taxonomy" id="56956"/>
    <lineage>
        <taxon>Bacteria</taxon>
        <taxon>Thermotogati</taxon>
        <taxon>Deinococcota</taxon>
        <taxon>Deinococci</taxon>
        <taxon>Thermales</taxon>
        <taxon>Thermaceae</taxon>
        <taxon>Thermus</taxon>
    </lineage>
</organism>
<dbReference type="Proteomes" id="UP000831120">
    <property type="component" value="Chromosome"/>
</dbReference>
<keyword evidence="1" id="KW-0472">Membrane</keyword>
<evidence type="ECO:0000313" key="3">
    <source>
        <dbReference type="Proteomes" id="UP000831120"/>
    </source>
</evidence>